<dbReference type="Proteomes" id="UP000192907">
    <property type="component" value="Unassembled WGS sequence"/>
</dbReference>
<gene>
    <name evidence="3" type="ORF">SAMN06296036_10364</name>
</gene>
<evidence type="ECO:0000256" key="2">
    <source>
        <dbReference type="SAM" id="SignalP"/>
    </source>
</evidence>
<feature type="region of interest" description="Disordered" evidence="1">
    <location>
        <begin position="185"/>
        <end position="213"/>
    </location>
</feature>
<dbReference type="AlphaFoldDB" id="A0A1Y6BBX5"/>
<dbReference type="STRING" id="1513793.SAMN06296036_10364"/>
<keyword evidence="4" id="KW-1185">Reference proteome</keyword>
<dbReference type="EMBL" id="FWZT01000003">
    <property type="protein sequence ID" value="SMF00046.1"/>
    <property type="molecule type" value="Genomic_DNA"/>
</dbReference>
<proteinExistence type="predicted"/>
<evidence type="ECO:0000313" key="4">
    <source>
        <dbReference type="Proteomes" id="UP000192907"/>
    </source>
</evidence>
<feature type="signal peptide" evidence="2">
    <location>
        <begin position="1"/>
        <end position="18"/>
    </location>
</feature>
<dbReference type="OrthoDB" id="9811316at2"/>
<dbReference type="RefSeq" id="WP_132316263.1">
    <property type="nucleotide sequence ID" value="NZ_FWZT01000003.1"/>
</dbReference>
<keyword evidence="2" id="KW-0732">Signal</keyword>
<reference evidence="4" key="1">
    <citation type="submission" date="2017-04" db="EMBL/GenBank/DDBJ databases">
        <authorList>
            <person name="Varghese N."/>
            <person name="Submissions S."/>
        </authorList>
    </citation>
    <scope>NUCLEOTIDE SEQUENCE [LARGE SCALE GENOMIC DNA]</scope>
    <source>
        <strain evidence="4">RKEM611</strain>
    </source>
</reference>
<feature type="chain" id="PRO_5012531681" evidence="2">
    <location>
        <begin position="19"/>
        <end position="213"/>
    </location>
</feature>
<name>A0A1Y6BBX5_9BACT</name>
<evidence type="ECO:0000256" key="1">
    <source>
        <dbReference type="SAM" id="MobiDB-lite"/>
    </source>
</evidence>
<dbReference type="SUPFAM" id="SSF48452">
    <property type="entry name" value="TPR-like"/>
    <property type="match status" value="1"/>
</dbReference>
<dbReference type="InterPro" id="IPR011990">
    <property type="entry name" value="TPR-like_helical_dom_sf"/>
</dbReference>
<organism evidence="3 4">
    <name type="scientific">Pseudobacteriovorax antillogorgiicola</name>
    <dbReference type="NCBI Taxonomy" id="1513793"/>
    <lineage>
        <taxon>Bacteria</taxon>
        <taxon>Pseudomonadati</taxon>
        <taxon>Bdellovibrionota</taxon>
        <taxon>Oligoflexia</taxon>
        <taxon>Oligoflexales</taxon>
        <taxon>Pseudobacteriovoracaceae</taxon>
        <taxon>Pseudobacteriovorax</taxon>
    </lineage>
</organism>
<sequence>MKHIALIVAGLLSSQALSATGVLKKVEIKEIYENNGEMIIETEKGVHRIKIDDALKNESSYDIKLHERNFIDDESQFILRRELSLKEKTKLTRLLFNAKSDYSKRNFEKSLKQVDEALDIDPWNFELFNMKGSIMYMMGSPELALKYWQKSILINENQEKLKSTIAKVESEIPAKTEEKTIVLPASNEDAVDEEPSEQAPKLKIKKTEEVAKK</sequence>
<accession>A0A1Y6BBX5</accession>
<evidence type="ECO:0000313" key="3">
    <source>
        <dbReference type="EMBL" id="SMF00046.1"/>
    </source>
</evidence>
<dbReference type="Gene3D" id="1.25.40.10">
    <property type="entry name" value="Tetratricopeptide repeat domain"/>
    <property type="match status" value="1"/>
</dbReference>
<protein>
    <submittedName>
        <fullName evidence="3">Uncharacterized protein</fullName>
    </submittedName>
</protein>